<feature type="compositionally biased region" description="Polar residues" evidence="1">
    <location>
        <begin position="38"/>
        <end position="53"/>
    </location>
</feature>
<organism evidence="2 3">
    <name type="scientific">Streptomyces antimycoticus</name>
    <dbReference type="NCBI Taxonomy" id="68175"/>
    <lineage>
        <taxon>Bacteria</taxon>
        <taxon>Bacillati</taxon>
        <taxon>Actinomycetota</taxon>
        <taxon>Actinomycetes</taxon>
        <taxon>Kitasatosporales</taxon>
        <taxon>Streptomycetaceae</taxon>
        <taxon>Streptomyces</taxon>
        <taxon>Streptomyces violaceusniger group</taxon>
    </lineage>
</organism>
<accession>A0A499UAH7</accession>
<evidence type="ECO:0000256" key="1">
    <source>
        <dbReference type="SAM" id="MobiDB-lite"/>
    </source>
</evidence>
<feature type="region of interest" description="Disordered" evidence="1">
    <location>
        <begin position="27"/>
        <end position="70"/>
    </location>
</feature>
<sequence>MIPGSATRTLASAEGRRVMTMNRNGDWGEQRLEDAAVETSSARSDSACPTVQVNPPLRDSPGRQLYPGTV</sequence>
<dbReference type="AlphaFoldDB" id="A0A499UAH7"/>
<evidence type="ECO:0000313" key="2">
    <source>
        <dbReference type="EMBL" id="BBJ37705.1"/>
    </source>
</evidence>
<dbReference type="Proteomes" id="UP000463951">
    <property type="component" value="Chromosome"/>
</dbReference>
<dbReference type="EMBL" id="AP019620">
    <property type="protein sequence ID" value="BBJ37705.1"/>
    <property type="molecule type" value="Genomic_DNA"/>
</dbReference>
<protein>
    <submittedName>
        <fullName evidence="2">Uncharacterized protein</fullName>
    </submittedName>
</protein>
<proteinExistence type="predicted"/>
<evidence type="ECO:0000313" key="3">
    <source>
        <dbReference type="Proteomes" id="UP000463951"/>
    </source>
</evidence>
<gene>
    <name evidence="2" type="ORF">SSPO_004230</name>
</gene>
<name>A0A499UAH7_9ACTN</name>
<reference evidence="2 3" key="1">
    <citation type="journal article" date="2020" name="Int. J. Syst. Evol. Microbiol.">
        <title>Reclassification of Streptomyces castelarensis and Streptomyces sporoclivatus as later heterotypic synonyms of Streptomyces antimycoticus.</title>
        <authorList>
            <person name="Komaki H."/>
            <person name="Tamura T."/>
        </authorList>
    </citation>
    <scope>NUCLEOTIDE SEQUENCE [LARGE SCALE GENOMIC DNA]</scope>
    <source>
        <strain evidence="2 3">NBRC 100767</strain>
    </source>
</reference>